<dbReference type="SMART" id="SM00382">
    <property type="entry name" value="AAA"/>
    <property type="match status" value="1"/>
</dbReference>
<evidence type="ECO:0000256" key="2">
    <source>
        <dbReference type="ARBA" id="ARBA00022448"/>
    </source>
</evidence>
<comment type="caution">
    <text evidence="6">The sequence shown here is derived from an EMBL/GenBank/DDBJ whole genome shotgun (WGS) entry which is preliminary data.</text>
</comment>
<gene>
    <name evidence="6" type="ORF">H8E19_01495</name>
</gene>
<dbReference type="GO" id="GO:0016887">
    <property type="term" value="F:ATP hydrolysis activity"/>
    <property type="evidence" value="ECO:0007669"/>
    <property type="project" value="InterPro"/>
</dbReference>
<dbReference type="EMBL" id="JACNJD010000078">
    <property type="protein sequence ID" value="MBC8176051.1"/>
    <property type="molecule type" value="Genomic_DNA"/>
</dbReference>
<keyword evidence="4 6" id="KW-0067">ATP-binding</keyword>
<comment type="similarity">
    <text evidence="1">Belongs to the ABC transporter superfamily.</text>
</comment>
<dbReference type="GO" id="GO:0005524">
    <property type="term" value="F:ATP binding"/>
    <property type="evidence" value="ECO:0007669"/>
    <property type="project" value="UniProtKB-KW"/>
</dbReference>
<evidence type="ECO:0000313" key="7">
    <source>
        <dbReference type="Proteomes" id="UP000650524"/>
    </source>
</evidence>
<dbReference type="InterPro" id="IPR027417">
    <property type="entry name" value="P-loop_NTPase"/>
</dbReference>
<organism evidence="6 7">
    <name type="scientific">Candidatus Desulfacyla euxinica</name>
    <dbReference type="NCBI Taxonomy" id="2841693"/>
    <lineage>
        <taxon>Bacteria</taxon>
        <taxon>Deltaproteobacteria</taxon>
        <taxon>Candidatus Desulfacyla</taxon>
    </lineage>
</organism>
<evidence type="ECO:0000259" key="5">
    <source>
        <dbReference type="PROSITE" id="PS50893"/>
    </source>
</evidence>
<dbReference type="CDD" id="cd03230">
    <property type="entry name" value="ABC_DR_subfamily_A"/>
    <property type="match status" value="1"/>
</dbReference>
<evidence type="ECO:0000256" key="4">
    <source>
        <dbReference type="ARBA" id="ARBA00022840"/>
    </source>
</evidence>
<feature type="domain" description="ABC transporter" evidence="5">
    <location>
        <begin position="2"/>
        <end position="231"/>
    </location>
</feature>
<evidence type="ECO:0000256" key="1">
    <source>
        <dbReference type="ARBA" id="ARBA00005417"/>
    </source>
</evidence>
<evidence type="ECO:0000313" key="6">
    <source>
        <dbReference type="EMBL" id="MBC8176051.1"/>
    </source>
</evidence>
<protein>
    <submittedName>
        <fullName evidence="6">ATP-binding cassette domain-containing protein</fullName>
    </submittedName>
</protein>
<dbReference type="PROSITE" id="PS50893">
    <property type="entry name" value="ABC_TRANSPORTER_2"/>
    <property type="match status" value="1"/>
</dbReference>
<keyword evidence="3" id="KW-0547">Nucleotide-binding</keyword>
<dbReference type="AlphaFoldDB" id="A0A8J6MY26"/>
<name>A0A8J6MY26_9DELT</name>
<dbReference type="InterPro" id="IPR003593">
    <property type="entry name" value="AAA+_ATPase"/>
</dbReference>
<dbReference type="PANTHER" id="PTHR43335:SF4">
    <property type="entry name" value="ABC TRANSPORTER, ATP-BINDING PROTEIN"/>
    <property type="match status" value="1"/>
</dbReference>
<evidence type="ECO:0000256" key="3">
    <source>
        <dbReference type="ARBA" id="ARBA00022741"/>
    </source>
</evidence>
<dbReference type="InterPro" id="IPR003439">
    <property type="entry name" value="ABC_transporter-like_ATP-bd"/>
</dbReference>
<dbReference type="Pfam" id="PF00005">
    <property type="entry name" value="ABC_tran"/>
    <property type="match status" value="1"/>
</dbReference>
<accession>A0A8J6MY26</accession>
<reference evidence="6 7" key="1">
    <citation type="submission" date="2020-08" db="EMBL/GenBank/DDBJ databases">
        <title>Bridging the membrane lipid divide: bacteria of the FCB group superphylum have the potential to synthesize archaeal ether lipids.</title>
        <authorList>
            <person name="Villanueva L."/>
            <person name="Von Meijenfeldt F.A.B."/>
            <person name="Westbye A.B."/>
            <person name="Yadav S."/>
            <person name="Hopmans E.C."/>
            <person name="Dutilh B.E."/>
            <person name="Sinninghe Damste J.S."/>
        </authorList>
    </citation>
    <scope>NUCLEOTIDE SEQUENCE [LARGE SCALE GENOMIC DNA]</scope>
    <source>
        <strain evidence="6">NIOZ-UU27</strain>
    </source>
</reference>
<proteinExistence type="inferred from homology"/>
<sequence length="318" mass="35423">MIEVSHLSKYFGENSAVDNISFTVDRGEVLGFLGPNAAGKSTTMRMITGFLPPTSGTAIIGGSDIIGESLAARKKIGYLPENAPAYPDMTVVGFLSFIAGMRGLSGSSKTRRVEEILERCFLTEVRFQTINTLSKGFNQRVCFAQSILHDPEYLIMDEPTDGLDPNQKYEIRAMIREMARHKTILLSTHILEEVEEVCTRVIIIAKGRIVADDTPERLMARSALHGTICFTIKKGDGKDIVQNMNDFPEIEKSEIVSESETEMTLRFFPKETSAPPADLILGHLLEKGFSVETFFMEKGRLDEVFRMVTIPDSIEREA</sequence>
<keyword evidence="2" id="KW-0813">Transport</keyword>
<dbReference type="Proteomes" id="UP000650524">
    <property type="component" value="Unassembled WGS sequence"/>
</dbReference>
<dbReference type="SUPFAM" id="SSF52540">
    <property type="entry name" value="P-loop containing nucleoside triphosphate hydrolases"/>
    <property type="match status" value="1"/>
</dbReference>
<dbReference type="Gene3D" id="3.40.50.300">
    <property type="entry name" value="P-loop containing nucleotide triphosphate hydrolases"/>
    <property type="match status" value="1"/>
</dbReference>
<dbReference type="PANTHER" id="PTHR43335">
    <property type="entry name" value="ABC TRANSPORTER, ATP-BINDING PROTEIN"/>
    <property type="match status" value="1"/>
</dbReference>